<dbReference type="AlphaFoldDB" id="A0A1G2QHI1"/>
<dbReference type="STRING" id="1802440.A2569_01150"/>
<name>A0A1G2QHI1_9BACT</name>
<proteinExistence type="predicted"/>
<evidence type="ECO:0000313" key="1">
    <source>
        <dbReference type="EMBL" id="OHA59878.1"/>
    </source>
</evidence>
<sequence length="88" mass="10004">MKLENVIFEIHPELSHVAFVGFFFFKFRPSVELAEIDEVAVRVQRRSLYVFPSVATALYANGTCRVCVNMCALRTSTSSALEKRKQCV</sequence>
<dbReference type="Proteomes" id="UP000177090">
    <property type="component" value="Unassembled WGS sequence"/>
</dbReference>
<evidence type="ECO:0000313" key="2">
    <source>
        <dbReference type="Proteomes" id="UP000177090"/>
    </source>
</evidence>
<accession>A0A1G2QHI1</accession>
<reference evidence="1 2" key="1">
    <citation type="journal article" date="2016" name="Nat. Commun.">
        <title>Thousands of microbial genomes shed light on interconnected biogeochemical processes in an aquifer system.</title>
        <authorList>
            <person name="Anantharaman K."/>
            <person name="Brown C.T."/>
            <person name="Hug L.A."/>
            <person name="Sharon I."/>
            <person name="Castelle C.J."/>
            <person name="Probst A.J."/>
            <person name="Thomas B.C."/>
            <person name="Singh A."/>
            <person name="Wilkins M.J."/>
            <person name="Karaoz U."/>
            <person name="Brodie E.L."/>
            <person name="Williams K.H."/>
            <person name="Hubbard S.S."/>
            <person name="Banfield J.F."/>
        </authorList>
    </citation>
    <scope>NUCLEOTIDE SEQUENCE [LARGE SCALE GENOMIC DNA]</scope>
</reference>
<comment type="caution">
    <text evidence="1">The sequence shown here is derived from an EMBL/GenBank/DDBJ whole genome shotgun (WGS) entry which is preliminary data.</text>
</comment>
<protein>
    <submittedName>
        <fullName evidence="1">Uncharacterized protein</fullName>
    </submittedName>
</protein>
<organism evidence="1 2">
    <name type="scientific">Candidatus Vogelbacteria bacterium RIFOXYD1_FULL_51_18</name>
    <dbReference type="NCBI Taxonomy" id="1802440"/>
    <lineage>
        <taxon>Bacteria</taxon>
        <taxon>Candidatus Vogeliibacteriota</taxon>
    </lineage>
</organism>
<dbReference type="EMBL" id="MHTL01000020">
    <property type="protein sequence ID" value="OHA59878.1"/>
    <property type="molecule type" value="Genomic_DNA"/>
</dbReference>
<gene>
    <name evidence="1" type="ORF">A2569_01150</name>
</gene>